<organism evidence="1 2">
    <name type="scientific">Colwellia psychrerythraea</name>
    <name type="common">Vibrio psychroerythus</name>
    <dbReference type="NCBI Taxonomy" id="28229"/>
    <lineage>
        <taxon>Bacteria</taxon>
        <taxon>Pseudomonadati</taxon>
        <taxon>Pseudomonadota</taxon>
        <taxon>Gammaproteobacteria</taxon>
        <taxon>Alteromonadales</taxon>
        <taxon>Colwelliaceae</taxon>
        <taxon>Colwellia</taxon>
    </lineage>
</organism>
<gene>
    <name evidence="1" type="ORF">ND2E_4009</name>
</gene>
<dbReference type="AlphaFoldDB" id="A0A099KCL3"/>
<dbReference type="PATRIC" id="fig|28229.4.peg.3346"/>
<protein>
    <recommendedName>
        <fullName evidence="3">MmcQ-like protein</fullName>
    </recommendedName>
</protein>
<dbReference type="Gene3D" id="3.90.1150.30">
    <property type="match status" value="1"/>
</dbReference>
<sequence>MVDSLDYIKAEQYLLNKPETTLDFPFGEDVKVFKVKNKMFATLAIGKMGKGDGKSDTSKKVDWWMNLKCDPDEAVMLRDIFPSIIPGYHMNKRLWNTVILDGSIPQGEIERMIDNSFKLVVAKMTKKEQQSILIRL</sequence>
<dbReference type="Pfam" id="PF04237">
    <property type="entry name" value="YjbR"/>
    <property type="match status" value="1"/>
</dbReference>
<dbReference type="PANTHER" id="PTHR35145:SF1">
    <property type="entry name" value="CYTOPLASMIC PROTEIN"/>
    <property type="match status" value="1"/>
</dbReference>
<accession>A0A099KCL3</accession>
<dbReference type="OrthoDB" id="3194910at2"/>
<reference evidence="1 2" key="1">
    <citation type="submission" date="2014-08" db="EMBL/GenBank/DDBJ databases">
        <title>Genomic and Phenotypic Diversity of Colwellia psychrerythraea strains from Disparate Marine Basins.</title>
        <authorList>
            <person name="Techtmann S.M."/>
            <person name="Stelling S.C."/>
            <person name="Utturkar S.M."/>
            <person name="Alshibli N."/>
            <person name="Harris A."/>
            <person name="Brown S.D."/>
            <person name="Hazen T.C."/>
        </authorList>
    </citation>
    <scope>NUCLEOTIDE SEQUENCE [LARGE SCALE GENOMIC DNA]</scope>
    <source>
        <strain evidence="1 2">ND2E</strain>
    </source>
</reference>
<dbReference type="RefSeq" id="WP_033095004.1">
    <property type="nucleotide sequence ID" value="NZ_JQED01000046.1"/>
</dbReference>
<dbReference type="InterPro" id="IPR038056">
    <property type="entry name" value="YjbR-like_sf"/>
</dbReference>
<dbReference type="Proteomes" id="UP000029843">
    <property type="component" value="Unassembled WGS sequence"/>
</dbReference>
<dbReference type="SUPFAM" id="SSF142906">
    <property type="entry name" value="YjbR-like"/>
    <property type="match status" value="1"/>
</dbReference>
<comment type="caution">
    <text evidence="1">The sequence shown here is derived from an EMBL/GenBank/DDBJ whole genome shotgun (WGS) entry which is preliminary data.</text>
</comment>
<dbReference type="PANTHER" id="PTHR35145">
    <property type="entry name" value="CYTOPLASMIC PROTEIN-RELATED"/>
    <property type="match status" value="1"/>
</dbReference>
<dbReference type="InterPro" id="IPR058532">
    <property type="entry name" value="YjbR/MT2646/Rv2570-like"/>
</dbReference>
<evidence type="ECO:0000313" key="2">
    <source>
        <dbReference type="Proteomes" id="UP000029843"/>
    </source>
</evidence>
<dbReference type="EMBL" id="JQED01000046">
    <property type="protein sequence ID" value="KGJ88474.1"/>
    <property type="molecule type" value="Genomic_DNA"/>
</dbReference>
<proteinExistence type="predicted"/>
<evidence type="ECO:0000313" key="1">
    <source>
        <dbReference type="EMBL" id="KGJ88474.1"/>
    </source>
</evidence>
<evidence type="ECO:0008006" key="3">
    <source>
        <dbReference type="Google" id="ProtNLM"/>
    </source>
</evidence>
<name>A0A099KCL3_COLPS</name>
<dbReference type="InterPro" id="IPR007351">
    <property type="entry name" value="YjbR"/>
</dbReference>